<proteinExistence type="predicted"/>
<evidence type="ECO:0000313" key="3">
    <source>
        <dbReference type="EMBL" id="MTJ04077.1"/>
    </source>
</evidence>
<reference evidence="3 4" key="1">
    <citation type="submission" date="2019-06" db="EMBL/GenBank/DDBJ databases">
        <title>Enrichment of Autotrophic Halophilic Microorganisms from Red Sea Brine Pool Using Microbial Electrosynthesis System.</title>
        <authorList>
            <person name="Alqahtani M.F."/>
            <person name="Bajracharya S."/>
            <person name="Katuri K.P."/>
            <person name="Ali M."/>
            <person name="Saikaly P.E."/>
        </authorList>
    </citation>
    <scope>NUCLEOTIDE SEQUENCE [LARGE SCALE GENOMIC DNA]</scope>
    <source>
        <strain evidence="3">MES6</strain>
    </source>
</reference>
<dbReference type="PANTHER" id="PTHR36919:SF2">
    <property type="entry name" value="BLL6627 PROTEIN"/>
    <property type="match status" value="1"/>
</dbReference>
<dbReference type="RefSeq" id="WP_273248663.1">
    <property type="nucleotide sequence ID" value="NZ_VENJ01000006.1"/>
</dbReference>
<evidence type="ECO:0000313" key="4">
    <source>
        <dbReference type="Proteomes" id="UP000483078"/>
    </source>
</evidence>
<dbReference type="PANTHER" id="PTHR36919">
    <property type="entry name" value="BLR1215 PROTEIN"/>
    <property type="match status" value="1"/>
</dbReference>
<organism evidence="3 4">
    <name type="scientific">Sediminimonas qiaohouensis</name>
    <dbReference type="NCBI Taxonomy" id="552061"/>
    <lineage>
        <taxon>Bacteria</taxon>
        <taxon>Pseudomonadati</taxon>
        <taxon>Pseudomonadota</taxon>
        <taxon>Alphaproteobacteria</taxon>
        <taxon>Rhodobacterales</taxon>
        <taxon>Roseobacteraceae</taxon>
        <taxon>Sediminimonas</taxon>
    </lineage>
</organism>
<accession>A0A7C9LAC4</accession>
<dbReference type="Pfam" id="PF09917">
    <property type="entry name" value="DUF2147"/>
    <property type="match status" value="1"/>
</dbReference>
<feature type="signal peptide" evidence="1">
    <location>
        <begin position="1"/>
        <end position="20"/>
    </location>
</feature>
<gene>
    <name evidence="3" type="ORF">FH759_05200</name>
</gene>
<dbReference type="AlphaFoldDB" id="A0A7C9LAC4"/>
<dbReference type="Gene3D" id="2.40.128.520">
    <property type="match status" value="1"/>
</dbReference>
<feature type="chain" id="PRO_5028966100" evidence="1">
    <location>
        <begin position="21"/>
        <end position="130"/>
    </location>
</feature>
<evidence type="ECO:0000259" key="2">
    <source>
        <dbReference type="Pfam" id="PF09917"/>
    </source>
</evidence>
<protein>
    <submittedName>
        <fullName evidence="3">DUF2147 domain-containing protein</fullName>
    </submittedName>
</protein>
<comment type="caution">
    <text evidence="3">The sequence shown here is derived from an EMBL/GenBank/DDBJ whole genome shotgun (WGS) entry which is preliminary data.</text>
</comment>
<keyword evidence="1" id="KW-0732">Signal</keyword>
<dbReference type="Proteomes" id="UP000483078">
    <property type="component" value="Unassembled WGS sequence"/>
</dbReference>
<sequence>MKTTTTLAALMLLWGGAALADPVYGVWRTAPDDNGNSGHIRVQDCGDAICGRLIQSFDAQGAPMDSPNTGKRIIWGMKAKGGGEYGGGKIWSPDRDKTYNSKMTLNGDTLSVEGCVLFICRDGGTWTRVE</sequence>
<dbReference type="InterPro" id="IPR019223">
    <property type="entry name" value="DUF2147"/>
</dbReference>
<dbReference type="EMBL" id="VENJ01000006">
    <property type="protein sequence ID" value="MTJ04077.1"/>
    <property type="molecule type" value="Genomic_DNA"/>
</dbReference>
<feature type="domain" description="DUF2147" evidence="2">
    <location>
        <begin position="25"/>
        <end position="128"/>
    </location>
</feature>
<name>A0A7C9LAC4_9RHOB</name>
<evidence type="ECO:0000256" key="1">
    <source>
        <dbReference type="SAM" id="SignalP"/>
    </source>
</evidence>